<dbReference type="CDD" id="cd00090">
    <property type="entry name" value="HTH_ARSR"/>
    <property type="match status" value="1"/>
</dbReference>
<dbReference type="Proteomes" id="UP000614200">
    <property type="component" value="Unassembled WGS sequence"/>
</dbReference>
<evidence type="ECO:0000259" key="1">
    <source>
        <dbReference type="PROSITE" id="PS50995"/>
    </source>
</evidence>
<dbReference type="InterPro" id="IPR036390">
    <property type="entry name" value="WH_DNA-bd_sf"/>
</dbReference>
<dbReference type="SUPFAM" id="SSF46785">
    <property type="entry name" value="Winged helix' DNA-binding domain"/>
    <property type="match status" value="1"/>
</dbReference>
<dbReference type="PROSITE" id="PS50995">
    <property type="entry name" value="HTH_MARR_2"/>
    <property type="match status" value="1"/>
</dbReference>
<dbReference type="InterPro" id="IPR039422">
    <property type="entry name" value="MarR/SlyA-like"/>
</dbReference>
<name>A0ABR9ZQG6_9FIRM</name>
<organism evidence="2 3">
    <name type="scientific">Fusibacter ferrireducens</name>
    <dbReference type="NCBI Taxonomy" id="2785058"/>
    <lineage>
        <taxon>Bacteria</taxon>
        <taxon>Bacillati</taxon>
        <taxon>Bacillota</taxon>
        <taxon>Clostridia</taxon>
        <taxon>Eubacteriales</taxon>
        <taxon>Eubacteriales Family XII. Incertae Sedis</taxon>
        <taxon>Fusibacter</taxon>
    </lineage>
</organism>
<keyword evidence="3" id="KW-1185">Reference proteome</keyword>
<evidence type="ECO:0000313" key="3">
    <source>
        <dbReference type="Proteomes" id="UP000614200"/>
    </source>
</evidence>
<feature type="domain" description="HTH marR-type" evidence="1">
    <location>
        <begin position="1"/>
        <end position="132"/>
    </location>
</feature>
<accession>A0ABR9ZQG6</accession>
<dbReference type="InterPro" id="IPR000835">
    <property type="entry name" value="HTH_MarR-typ"/>
</dbReference>
<sequence>MEKLKEIQNLLEKGLKSFYSEYELTVPQLTVVTLLERYGALKITDISTEMKISPAAVSGIIDRLEKQDLVKRVRSDIDKRKVFVSLTEHFCDAHQNMDQNLSRYLQLLLASKDAPDVQKIIEGLTLLETLLNSDDQILANYNGEHI</sequence>
<dbReference type="InterPro" id="IPR011991">
    <property type="entry name" value="ArsR-like_HTH"/>
</dbReference>
<dbReference type="InterPro" id="IPR036388">
    <property type="entry name" value="WH-like_DNA-bd_sf"/>
</dbReference>
<comment type="caution">
    <text evidence="2">The sequence shown here is derived from an EMBL/GenBank/DDBJ whole genome shotgun (WGS) entry which is preliminary data.</text>
</comment>
<dbReference type="PANTHER" id="PTHR33164:SF43">
    <property type="entry name" value="HTH-TYPE TRANSCRIPTIONAL REPRESSOR YETL"/>
    <property type="match status" value="1"/>
</dbReference>
<gene>
    <name evidence="2" type="ORF">ISU02_06210</name>
</gene>
<reference evidence="2 3" key="1">
    <citation type="submission" date="2020-11" db="EMBL/GenBank/DDBJ databases">
        <title>Fusibacter basophilias sp. nov.</title>
        <authorList>
            <person name="Qiu D."/>
        </authorList>
    </citation>
    <scope>NUCLEOTIDE SEQUENCE [LARGE SCALE GENOMIC DNA]</scope>
    <source>
        <strain evidence="2 3">Q10-2</strain>
    </source>
</reference>
<dbReference type="Gene3D" id="1.10.10.10">
    <property type="entry name" value="Winged helix-like DNA-binding domain superfamily/Winged helix DNA-binding domain"/>
    <property type="match status" value="1"/>
</dbReference>
<dbReference type="SMART" id="SM00347">
    <property type="entry name" value="HTH_MARR"/>
    <property type="match status" value="1"/>
</dbReference>
<dbReference type="PANTHER" id="PTHR33164">
    <property type="entry name" value="TRANSCRIPTIONAL REGULATOR, MARR FAMILY"/>
    <property type="match status" value="1"/>
</dbReference>
<protein>
    <submittedName>
        <fullName evidence="2">MarR family transcriptional regulator</fullName>
    </submittedName>
</protein>
<dbReference type="Pfam" id="PF01047">
    <property type="entry name" value="MarR"/>
    <property type="match status" value="1"/>
</dbReference>
<evidence type="ECO:0000313" key="2">
    <source>
        <dbReference type="EMBL" id="MBF4692702.1"/>
    </source>
</evidence>
<dbReference type="EMBL" id="JADKNH010000003">
    <property type="protein sequence ID" value="MBF4692702.1"/>
    <property type="molecule type" value="Genomic_DNA"/>
</dbReference>
<proteinExistence type="predicted"/>